<accession>A0A7G9GEB7</accession>
<dbReference type="EMBL" id="CP060635">
    <property type="protein sequence ID" value="QNM09149.1"/>
    <property type="molecule type" value="Genomic_DNA"/>
</dbReference>
<gene>
    <name evidence="2" type="ORF">H9Q79_02320</name>
</gene>
<reference evidence="2 3" key="1">
    <citation type="submission" date="2020-08" db="EMBL/GenBank/DDBJ databases">
        <authorList>
            <person name="Liu C."/>
            <person name="Sun Q."/>
        </authorList>
    </citation>
    <scope>NUCLEOTIDE SEQUENCE [LARGE SCALE GENOMIC DNA]</scope>
    <source>
        <strain evidence="2 3">NSJ-29</strain>
    </source>
</reference>
<dbReference type="Proteomes" id="UP000515860">
    <property type="component" value="Chromosome"/>
</dbReference>
<sequence>MSKKSDMIYFDNFVACADCAVRAAKILERVVENFNPERLSESIDEIHEIEHEADVKKHSLMEELMKAFITPIEREDIMAISQYLDDITDKIEDVVLRIYICNVQSIRPESVRFAKLAIRCCEMVKKTMQEFPEFKKSKELLQSLIEINRLEEEGDRLYLDSMRTLHTGTTDPVEIIVWRDIFKYLEDCIDACEHTSDIVETVIMKNT</sequence>
<dbReference type="KEGG" id="whj:H9Q79_02320"/>
<evidence type="ECO:0000313" key="3">
    <source>
        <dbReference type="Proteomes" id="UP000515860"/>
    </source>
</evidence>
<organism evidence="2 3">
    <name type="scientific">Wansuia hejianensis</name>
    <dbReference type="NCBI Taxonomy" id="2763667"/>
    <lineage>
        <taxon>Bacteria</taxon>
        <taxon>Bacillati</taxon>
        <taxon>Bacillota</taxon>
        <taxon>Clostridia</taxon>
        <taxon>Lachnospirales</taxon>
        <taxon>Lachnospiraceae</taxon>
        <taxon>Wansuia</taxon>
    </lineage>
</organism>
<dbReference type="PANTHER" id="PTHR37298:SF1">
    <property type="entry name" value="UPF0111 PROTEIN YKAA"/>
    <property type="match status" value="1"/>
</dbReference>
<dbReference type="PANTHER" id="PTHR37298">
    <property type="entry name" value="UPF0111 PROTEIN YKAA"/>
    <property type="match status" value="1"/>
</dbReference>
<dbReference type="InterPro" id="IPR052912">
    <property type="entry name" value="UPF0111_domain"/>
</dbReference>
<dbReference type="AlphaFoldDB" id="A0A7G9GEB7"/>
<dbReference type="InterPro" id="IPR038078">
    <property type="entry name" value="PhoU-like_sf"/>
</dbReference>
<dbReference type="RefSeq" id="WP_118642358.1">
    <property type="nucleotide sequence ID" value="NZ_CP060635.1"/>
</dbReference>
<name>A0A7G9GEB7_9FIRM</name>
<dbReference type="Pfam" id="PF01865">
    <property type="entry name" value="PhoU_div"/>
    <property type="match status" value="1"/>
</dbReference>
<proteinExistence type="inferred from homology"/>
<evidence type="ECO:0000256" key="1">
    <source>
        <dbReference type="ARBA" id="ARBA00008591"/>
    </source>
</evidence>
<dbReference type="SUPFAM" id="SSF109755">
    <property type="entry name" value="PhoU-like"/>
    <property type="match status" value="1"/>
</dbReference>
<keyword evidence="3" id="KW-1185">Reference proteome</keyword>
<dbReference type="Gene3D" id="1.20.58.220">
    <property type="entry name" value="Phosphate transport system protein phou homolog 2, domain 2"/>
    <property type="match status" value="1"/>
</dbReference>
<comment type="similarity">
    <text evidence="1">Belongs to the UPF0111 family.</text>
</comment>
<evidence type="ECO:0000313" key="2">
    <source>
        <dbReference type="EMBL" id="QNM09149.1"/>
    </source>
</evidence>
<dbReference type="InterPro" id="IPR018445">
    <property type="entry name" value="Put_Phosphate_transp_reg"/>
</dbReference>
<protein>
    <submittedName>
        <fullName evidence="2">DUF47 family protein</fullName>
    </submittedName>
</protein>